<dbReference type="SMART" id="SM00271">
    <property type="entry name" value="DnaJ"/>
    <property type="match status" value="1"/>
</dbReference>
<dbReference type="Pfam" id="PF00226">
    <property type="entry name" value="DnaJ"/>
    <property type="match status" value="1"/>
</dbReference>
<dbReference type="PRINTS" id="PR00625">
    <property type="entry name" value="JDOMAIN"/>
</dbReference>
<name>A0A9P6YH87_RHIOR</name>
<feature type="domain" description="J" evidence="2">
    <location>
        <begin position="7"/>
        <end position="79"/>
    </location>
</feature>
<dbReference type="Proteomes" id="UP000717996">
    <property type="component" value="Unassembled WGS sequence"/>
</dbReference>
<dbReference type="Gene3D" id="1.10.287.110">
    <property type="entry name" value="DnaJ domain"/>
    <property type="match status" value="1"/>
</dbReference>
<reference evidence="3" key="1">
    <citation type="journal article" date="2020" name="Microb. Genom.">
        <title>Genetic diversity of clinical and environmental Mucorales isolates obtained from an investigation of mucormycosis cases among solid organ transplant recipients.</title>
        <authorList>
            <person name="Nguyen M.H."/>
            <person name="Kaul D."/>
            <person name="Muto C."/>
            <person name="Cheng S.J."/>
            <person name="Richter R.A."/>
            <person name="Bruno V.M."/>
            <person name="Liu G."/>
            <person name="Beyhan S."/>
            <person name="Sundermann A.J."/>
            <person name="Mounaud S."/>
            <person name="Pasculle A.W."/>
            <person name="Nierman W.C."/>
            <person name="Driscoll E."/>
            <person name="Cumbie R."/>
            <person name="Clancy C.J."/>
            <person name="Dupont C.L."/>
        </authorList>
    </citation>
    <scope>NUCLEOTIDE SEQUENCE</scope>
    <source>
        <strain evidence="3">GL16</strain>
    </source>
</reference>
<dbReference type="AlphaFoldDB" id="A0A9P6YH87"/>
<dbReference type="PANTHER" id="PTHR44144:SF1">
    <property type="entry name" value="DNAJ HOMOLOG SUBFAMILY C MEMBER 9"/>
    <property type="match status" value="1"/>
</dbReference>
<dbReference type="PROSITE" id="PS50076">
    <property type="entry name" value="DNAJ_2"/>
    <property type="match status" value="1"/>
</dbReference>
<dbReference type="Pfam" id="PF08386">
    <property type="entry name" value="Abhydrolase_4"/>
    <property type="match status" value="1"/>
</dbReference>
<dbReference type="CDD" id="cd06257">
    <property type="entry name" value="DnaJ"/>
    <property type="match status" value="1"/>
</dbReference>
<sequence length="590" mass="67256">MSPSNFNCYKVLELDKETATINDIKRAYRKLALKHHPDKQSPNATEEEKQKANEIFQDMGKAYAVLSDPKRKERYDKTGSMDESEFEGEKNWTDYFKELWNGVVSDETIEAQIKNYQGSEEEKNDVLNAYKRYQGNMTKMLTVIECSTAEDGIRFEKMIKEAIDQGKIPLLKSFKKSTTPEAHQKRIAVEHKQREEFEKTEGRQSMNSLIESIQNKATERQGRLDSIIKSIEQKQGNKSRKKRSNMSMDPDLPSEEEFAKLQEKLFKRSKNKEAYLLATNTPTSTLKSLSENPPEFYSPEFYPNGTFLQLPAGTMHYWMFGNKNGSRVVLVHGISTGSSCYDKLARELAESGHHVLVYDLYGRGYSDAPHTFYDESLYTSQLALLLHKVGWEKASVVGVSLGGGIATSFTAFYPEMVDKLVLIAPTGFMEPEDMPLISKVVRLPIISHFLINQPLAKPLIIMYVKRFSKSARFANADMEEGAAEIAQRIAKIALYQFANHPGFFKAFLRTVIDFPFTGLKERFQRVGQLKENGSTLVVWGDQDKTVPFKNHVQLQLLLPNAKLSVFKNHGHDVLITSWKSVNREIKSFLA</sequence>
<dbReference type="InterPro" id="IPR018253">
    <property type="entry name" value="DnaJ_domain_CS"/>
</dbReference>
<dbReference type="OrthoDB" id="408373at2759"/>
<dbReference type="Pfam" id="PF00561">
    <property type="entry name" value="Abhydrolase_1"/>
    <property type="match status" value="1"/>
</dbReference>
<evidence type="ECO:0000259" key="2">
    <source>
        <dbReference type="PROSITE" id="PS50076"/>
    </source>
</evidence>
<accession>A0A9P6YH87</accession>
<dbReference type="PANTHER" id="PTHR44144">
    <property type="entry name" value="DNAJ HOMOLOG SUBFAMILY C MEMBER 9"/>
    <property type="match status" value="1"/>
</dbReference>
<evidence type="ECO:0000256" key="1">
    <source>
        <dbReference type="SAM" id="MobiDB-lite"/>
    </source>
</evidence>
<comment type="caution">
    <text evidence="3">The sequence shown here is derived from an EMBL/GenBank/DDBJ whole genome shotgun (WGS) entry which is preliminary data.</text>
</comment>
<dbReference type="EMBL" id="JAANIT010000375">
    <property type="protein sequence ID" value="KAG1548372.1"/>
    <property type="molecule type" value="Genomic_DNA"/>
</dbReference>
<dbReference type="SUPFAM" id="SSF46565">
    <property type="entry name" value="Chaperone J-domain"/>
    <property type="match status" value="1"/>
</dbReference>
<dbReference type="Gene3D" id="3.40.50.1820">
    <property type="entry name" value="alpha/beta hydrolase"/>
    <property type="match status" value="1"/>
</dbReference>
<dbReference type="PROSITE" id="PS00636">
    <property type="entry name" value="DNAJ_1"/>
    <property type="match status" value="1"/>
</dbReference>
<evidence type="ECO:0000313" key="4">
    <source>
        <dbReference type="Proteomes" id="UP000717996"/>
    </source>
</evidence>
<dbReference type="PRINTS" id="PR00111">
    <property type="entry name" value="ABHYDROLASE"/>
</dbReference>
<organism evidence="3 4">
    <name type="scientific">Rhizopus oryzae</name>
    <name type="common">Mucormycosis agent</name>
    <name type="synonym">Rhizopus arrhizus var. delemar</name>
    <dbReference type="NCBI Taxonomy" id="64495"/>
    <lineage>
        <taxon>Eukaryota</taxon>
        <taxon>Fungi</taxon>
        <taxon>Fungi incertae sedis</taxon>
        <taxon>Mucoromycota</taxon>
        <taxon>Mucoromycotina</taxon>
        <taxon>Mucoromycetes</taxon>
        <taxon>Mucorales</taxon>
        <taxon>Mucorineae</taxon>
        <taxon>Rhizopodaceae</taxon>
        <taxon>Rhizopus</taxon>
    </lineage>
</organism>
<dbReference type="GO" id="GO:0005634">
    <property type="term" value="C:nucleus"/>
    <property type="evidence" value="ECO:0007669"/>
    <property type="project" value="TreeGrafter"/>
</dbReference>
<dbReference type="InterPro" id="IPR013595">
    <property type="entry name" value="Pept_S33_TAP-like_C"/>
</dbReference>
<proteinExistence type="predicted"/>
<feature type="region of interest" description="Disordered" evidence="1">
    <location>
        <begin position="231"/>
        <end position="254"/>
    </location>
</feature>
<gene>
    <name evidence="3" type="ORF">G6F51_003702</name>
</gene>
<dbReference type="InterPro" id="IPR036869">
    <property type="entry name" value="J_dom_sf"/>
</dbReference>
<dbReference type="InterPro" id="IPR000073">
    <property type="entry name" value="AB_hydrolase_1"/>
</dbReference>
<dbReference type="Pfam" id="PF23302">
    <property type="entry name" value="HTH_DNAJC9"/>
    <property type="match status" value="1"/>
</dbReference>
<dbReference type="SUPFAM" id="SSF53474">
    <property type="entry name" value="alpha/beta-Hydrolases"/>
    <property type="match status" value="1"/>
</dbReference>
<dbReference type="InterPro" id="IPR001623">
    <property type="entry name" value="DnaJ_domain"/>
</dbReference>
<dbReference type="InterPro" id="IPR056453">
    <property type="entry name" value="HTH_DNAJC9"/>
</dbReference>
<dbReference type="InterPro" id="IPR029058">
    <property type="entry name" value="AB_hydrolase_fold"/>
</dbReference>
<dbReference type="GO" id="GO:0031072">
    <property type="term" value="F:heat shock protein binding"/>
    <property type="evidence" value="ECO:0007669"/>
    <property type="project" value="TreeGrafter"/>
</dbReference>
<dbReference type="GO" id="GO:0005737">
    <property type="term" value="C:cytoplasm"/>
    <property type="evidence" value="ECO:0007669"/>
    <property type="project" value="TreeGrafter"/>
</dbReference>
<evidence type="ECO:0000313" key="3">
    <source>
        <dbReference type="EMBL" id="KAG1548372.1"/>
    </source>
</evidence>
<dbReference type="InterPro" id="IPR052594">
    <property type="entry name" value="J_domain-containing_protein"/>
</dbReference>
<protein>
    <recommendedName>
        <fullName evidence="2">J domain-containing protein</fullName>
    </recommendedName>
</protein>